<evidence type="ECO:0000256" key="1">
    <source>
        <dbReference type="SAM" id="Phobius"/>
    </source>
</evidence>
<feature type="transmembrane region" description="Helical" evidence="1">
    <location>
        <begin position="79"/>
        <end position="99"/>
    </location>
</feature>
<name>A0AAV8ZGC3_9CUCU</name>
<keyword evidence="1" id="KW-0812">Transmembrane</keyword>
<dbReference type="AlphaFoldDB" id="A0AAV8ZGC3"/>
<keyword evidence="1" id="KW-1133">Transmembrane helix</keyword>
<keyword evidence="3" id="KW-1185">Reference proteome</keyword>
<evidence type="ECO:0000313" key="2">
    <source>
        <dbReference type="EMBL" id="KAJ8962617.1"/>
    </source>
</evidence>
<feature type="transmembrane region" description="Helical" evidence="1">
    <location>
        <begin position="49"/>
        <end position="67"/>
    </location>
</feature>
<dbReference type="Pfam" id="PF05571">
    <property type="entry name" value="JAMP"/>
    <property type="match status" value="2"/>
</dbReference>
<dbReference type="InterPro" id="IPR008485">
    <property type="entry name" value="JAMP"/>
</dbReference>
<dbReference type="GO" id="GO:0031625">
    <property type="term" value="F:ubiquitin protein ligase binding"/>
    <property type="evidence" value="ECO:0007669"/>
    <property type="project" value="TreeGrafter"/>
</dbReference>
<dbReference type="EMBL" id="JAPWTK010000002">
    <property type="protein sequence ID" value="KAJ8962617.1"/>
    <property type="molecule type" value="Genomic_DNA"/>
</dbReference>
<gene>
    <name evidence="2" type="ORF">NQ318_001010</name>
</gene>
<dbReference type="PANTHER" id="PTHR12740">
    <property type="entry name" value="JNK1/MAPK8-ASSOCIATED MEMBRANE PROTEIN"/>
    <property type="match status" value="1"/>
</dbReference>
<keyword evidence="1" id="KW-0472">Membrane</keyword>
<reference evidence="2" key="1">
    <citation type="journal article" date="2023" name="Insect Mol. Biol.">
        <title>Genome sequencing provides insights into the evolution of gene families encoding plant cell wall-degrading enzymes in longhorned beetles.</title>
        <authorList>
            <person name="Shin N.R."/>
            <person name="Okamura Y."/>
            <person name="Kirsch R."/>
            <person name="Pauchet Y."/>
        </authorList>
    </citation>
    <scope>NUCLEOTIDE SEQUENCE</scope>
    <source>
        <strain evidence="2">AMC_N1</strain>
    </source>
</reference>
<feature type="transmembrane region" description="Helical" evidence="1">
    <location>
        <begin position="254"/>
        <end position="272"/>
    </location>
</feature>
<feature type="transmembrane region" description="Helical" evidence="1">
    <location>
        <begin position="192"/>
        <end position="210"/>
    </location>
</feature>
<feature type="transmembrane region" description="Helical" evidence="1">
    <location>
        <begin position="230"/>
        <end position="248"/>
    </location>
</feature>
<evidence type="ECO:0008006" key="4">
    <source>
        <dbReference type="Google" id="ProtNLM"/>
    </source>
</evidence>
<dbReference type="GO" id="GO:0016020">
    <property type="term" value="C:membrane"/>
    <property type="evidence" value="ECO:0007669"/>
    <property type="project" value="InterPro"/>
</dbReference>
<protein>
    <recommendedName>
        <fullName evidence="4">JNK1/MAPK8-associated membrane protein</fullName>
    </recommendedName>
</protein>
<comment type="caution">
    <text evidence="2">The sequence shown here is derived from an EMBL/GenBank/DDBJ whole genome shotgun (WGS) entry which is preliminary data.</text>
</comment>
<dbReference type="GO" id="GO:0006986">
    <property type="term" value="P:response to unfolded protein"/>
    <property type="evidence" value="ECO:0007669"/>
    <property type="project" value="InterPro"/>
</dbReference>
<proteinExistence type="predicted"/>
<dbReference type="PANTHER" id="PTHR12740:SF4">
    <property type="entry name" value="JNK1_MAPK8-ASSOCIATED MEMBRANE PROTEIN"/>
    <property type="match status" value="1"/>
</dbReference>
<organism evidence="2 3">
    <name type="scientific">Aromia moschata</name>
    <dbReference type="NCBI Taxonomy" id="1265417"/>
    <lineage>
        <taxon>Eukaryota</taxon>
        <taxon>Metazoa</taxon>
        <taxon>Ecdysozoa</taxon>
        <taxon>Arthropoda</taxon>
        <taxon>Hexapoda</taxon>
        <taxon>Insecta</taxon>
        <taxon>Pterygota</taxon>
        <taxon>Neoptera</taxon>
        <taxon>Endopterygota</taxon>
        <taxon>Coleoptera</taxon>
        <taxon>Polyphaga</taxon>
        <taxon>Cucujiformia</taxon>
        <taxon>Chrysomeloidea</taxon>
        <taxon>Cerambycidae</taxon>
        <taxon>Cerambycinae</taxon>
        <taxon>Callichromatini</taxon>
        <taxon>Aromia</taxon>
    </lineage>
</organism>
<dbReference type="GO" id="GO:0036503">
    <property type="term" value="P:ERAD pathway"/>
    <property type="evidence" value="ECO:0007669"/>
    <property type="project" value="TreeGrafter"/>
</dbReference>
<accession>A0AAV8ZGC3</accession>
<dbReference type="Proteomes" id="UP001162162">
    <property type="component" value="Unassembled WGS sequence"/>
</dbReference>
<evidence type="ECO:0000313" key="3">
    <source>
        <dbReference type="Proteomes" id="UP001162162"/>
    </source>
</evidence>
<sequence length="284" mass="32183">MRCPGWYCGRISLPNGDLSECGPCPRGFRRNDTTFICEPCTDNPTFYDWLYLGFMVMLVLILHWFFIDMVSMRRSKDVILLHTTAFVEILLSCIIALLLSHPIGSFMVHSCQVRSMSDWYTLLHNPTPKYENYSLYPRSSLSIIYGGLSLLWPVTDINASHKAMGVQKVSSAPEQDVDLCGYVFHSDSNYSFPYLVVILSLISCAAHFAIKMDQSIMSLIVTTVVEPRNVVILIGHWCLHAYGIISITQLTDPLLHSLLIILVPLPALFYVFTAKFTDPNKCHF</sequence>